<accession>A0ACC2YUF4</accession>
<evidence type="ECO:0000313" key="2">
    <source>
        <dbReference type="Proteomes" id="UP001172680"/>
    </source>
</evidence>
<dbReference type="EMBL" id="JAPDRP010000020">
    <property type="protein sequence ID" value="KAJ9638955.1"/>
    <property type="molecule type" value="Genomic_DNA"/>
</dbReference>
<comment type="caution">
    <text evidence="1">The sequence shown here is derived from an EMBL/GenBank/DDBJ whole genome shotgun (WGS) entry which is preliminary data.</text>
</comment>
<protein>
    <submittedName>
        <fullName evidence="1">Protein SABRE</fullName>
    </submittedName>
</protein>
<proteinExistence type="predicted"/>
<evidence type="ECO:0000313" key="1">
    <source>
        <dbReference type="EMBL" id="KAJ9638955.1"/>
    </source>
</evidence>
<reference evidence="1" key="1">
    <citation type="submission" date="2022-10" db="EMBL/GenBank/DDBJ databases">
        <title>Culturing micro-colonial fungi from biological soil crusts in the Mojave desert and describing Neophaeococcomyces mojavensis, and introducing the new genera and species Taxawa tesnikishii.</title>
        <authorList>
            <person name="Kurbessoian T."/>
            <person name="Stajich J.E."/>
        </authorList>
    </citation>
    <scope>NUCLEOTIDE SEQUENCE</scope>
    <source>
        <strain evidence="1">JES_115</strain>
    </source>
</reference>
<organism evidence="1 2">
    <name type="scientific">Coniosporium tulheliwenetii</name>
    <dbReference type="NCBI Taxonomy" id="3383036"/>
    <lineage>
        <taxon>Eukaryota</taxon>
        <taxon>Fungi</taxon>
        <taxon>Dikarya</taxon>
        <taxon>Ascomycota</taxon>
        <taxon>Pezizomycotina</taxon>
        <taxon>Dothideomycetes</taxon>
        <taxon>Dothideomycetes incertae sedis</taxon>
        <taxon>Coniosporium</taxon>
    </lineage>
</organism>
<name>A0ACC2YUF4_9PEZI</name>
<sequence length="390" mass="44351">MALPSLSFIAGVAVLLYLSTFVLFALLRIVTGISIQRIGWSGLRRIYFSPREGLRVDIRGLGFTLHRPTFAQPTWISIELTQLELSVDLKLLDRKSRKRKAWVHWPNGHGPDDLDSGVDSETPSPSAKSPLEAVQRELQRSRTWERLTLAKEKIKRLHRKINWIRVVDLVAKNSSITVIDVGTIQVASLSVAVDVRRKTVDRTRLFLHRRASSQNQRPAEWIFTARSILFVPEGKDSTEILDHCTLNVHGLLYRDLEGLRDASIALKLGRLSVPYDDLETSLRRIKNCRRAYSKRDPEKRDVEISLADVMEELDRPGSREESIIQTVSDSKEFISSILRGIQEIQFAVGFFGLSKRVCLAQPTVNPIYLNMSMKEVGLDLLRLDPKARPI</sequence>
<dbReference type="Proteomes" id="UP001172680">
    <property type="component" value="Unassembled WGS sequence"/>
</dbReference>
<gene>
    <name evidence="1" type="primary">FMP27_2</name>
    <name evidence="1" type="ORF">H2199_006816</name>
</gene>
<keyword evidence="2" id="KW-1185">Reference proteome</keyword>